<dbReference type="InterPro" id="IPR050523">
    <property type="entry name" value="AKR_Detox_Biosynth"/>
</dbReference>
<dbReference type="Proteomes" id="UP000041254">
    <property type="component" value="Unassembled WGS sequence"/>
</dbReference>
<feature type="region of interest" description="Disordered" evidence="2">
    <location>
        <begin position="212"/>
        <end position="235"/>
    </location>
</feature>
<feature type="compositionally biased region" description="Basic residues" evidence="2">
    <location>
        <begin position="1"/>
        <end position="10"/>
    </location>
</feature>
<dbReference type="FunCoup" id="A0A0G4EWP7">
    <property type="interactions" value="27"/>
</dbReference>
<evidence type="ECO:0000313" key="4">
    <source>
        <dbReference type="EMBL" id="CEM02840.1"/>
    </source>
</evidence>
<dbReference type="PhylomeDB" id="A0A0G4EWP7"/>
<dbReference type="InterPro" id="IPR023210">
    <property type="entry name" value="NADP_OxRdtase_dom"/>
</dbReference>
<evidence type="ECO:0000313" key="5">
    <source>
        <dbReference type="Proteomes" id="UP000041254"/>
    </source>
</evidence>
<evidence type="ECO:0000256" key="2">
    <source>
        <dbReference type="SAM" id="MobiDB-lite"/>
    </source>
</evidence>
<evidence type="ECO:0000256" key="1">
    <source>
        <dbReference type="ARBA" id="ARBA00023002"/>
    </source>
</evidence>
<sequence>MLRKARRPHRTSAFAPLTPPASRRRPRRPLFVQQKTADTSLSEYPSSFPPPPPHWPNAITPFPKQPDKPREVGRDLWLAELIGRQDAANRWQTVGAVEHPDLVLGMRHRRLGGGRKRDESKGVAVSEVCLGTSHIGQEHLIDSGDAIEQLDVAVDEYGINFLDMGDNEPVPSRPQFKGKGHELIGKWIKDKGGAAFRERLVLSGRIATSETLVRQPHPPAQTRQDRKRPGPPMTRERIREAVDGFLGRLGTDYLDVVSLSAPDRYTPMTEEGEDTYCYGYEHDSLSMEATLDAFEELVKEGKVRHIAVSEETPWGLFKFASMAEQRGLPLVFSQHVYNIMNRNHVESSGLAEMAGTRQMNVPLVGYSPLAGGFLTAKYLDPERWNLKGPTFVPQEGTFPSFVEEWQDLQPEDWGFISYGPETGKLNRYKGWYEAYRASVFAHMHLGKLLKTARSHGYAMWQLALAWCYSRPFMGSTIITPRTLGQLRDSIRALNFPITPEIEQDVHEIFLRYRAPSGVGPYYGTELVDKPLAQSVYINWKETPIWSGGSYHPKLMSLPPTSVSRVRRERALNFHETYDQVLAMTGQYDDPTDENKANMRLWREMLEEGRPGEFFAVKDAKLFGWDTKTPDYFNWRNLTREERIEQNTDHFEIIWTGGQVKKVNATWDRSYVYTDANVRDIYRDEINKWQDFSQYLHKFAPPTAGAPVFNELDPDLIIKKLDEKWGIDLYDTEMLERLRESNGLSAEEWETFAHWDTTLNKRHQILDDNVFFGEEH</sequence>
<dbReference type="GO" id="GO:0016491">
    <property type="term" value="F:oxidoreductase activity"/>
    <property type="evidence" value="ECO:0007669"/>
    <property type="project" value="UniProtKB-KW"/>
</dbReference>
<dbReference type="PANTHER" id="PTHR43364">
    <property type="entry name" value="NADH-SPECIFIC METHYLGLYOXAL REDUCTASE-RELATED"/>
    <property type="match status" value="1"/>
</dbReference>
<keyword evidence="1" id="KW-0560">Oxidoreductase</keyword>
<keyword evidence="5" id="KW-1185">Reference proteome</keyword>
<dbReference type="VEuPathDB" id="CryptoDB:Vbra_20989"/>
<dbReference type="OrthoDB" id="2310150at2759"/>
<dbReference type="CDD" id="cd19094">
    <property type="entry name" value="AKR_Tas-like"/>
    <property type="match status" value="1"/>
</dbReference>
<dbReference type="OMA" id="YNLLHRN"/>
<gene>
    <name evidence="4" type="ORF">Vbra_20989</name>
</gene>
<feature type="compositionally biased region" description="Basic and acidic residues" evidence="2">
    <location>
        <begin position="223"/>
        <end position="235"/>
    </location>
</feature>
<dbReference type="InParanoid" id="A0A0G4EWP7"/>
<proteinExistence type="predicted"/>
<dbReference type="EMBL" id="CDMY01000336">
    <property type="protein sequence ID" value="CEM02840.1"/>
    <property type="molecule type" value="Genomic_DNA"/>
</dbReference>
<dbReference type="PANTHER" id="PTHR43364:SF4">
    <property type="entry name" value="NAD(P)-LINKED OXIDOREDUCTASE SUPERFAMILY PROTEIN"/>
    <property type="match status" value="1"/>
</dbReference>
<dbReference type="SUPFAM" id="SSF51430">
    <property type="entry name" value="NAD(P)-linked oxidoreductase"/>
    <property type="match status" value="1"/>
</dbReference>
<reference evidence="4 5" key="1">
    <citation type="submission" date="2014-11" db="EMBL/GenBank/DDBJ databases">
        <authorList>
            <person name="Zhu J."/>
            <person name="Qi W."/>
            <person name="Song R."/>
        </authorList>
    </citation>
    <scope>NUCLEOTIDE SEQUENCE [LARGE SCALE GENOMIC DNA]</scope>
</reference>
<protein>
    <recommendedName>
        <fullName evidence="3">NADP-dependent oxidoreductase domain-containing protein</fullName>
    </recommendedName>
</protein>
<dbReference type="AlphaFoldDB" id="A0A0G4EWP7"/>
<dbReference type="Gene3D" id="3.20.20.100">
    <property type="entry name" value="NADP-dependent oxidoreductase domain"/>
    <property type="match status" value="1"/>
</dbReference>
<feature type="domain" description="NADP-dependent oxidoreductase" evidence="3">
    <location>
        <begin position="128"/>
        <end position="500"/>
    </location>
</feature>
<name>A0A0G4EWP7_VITBC</name>
<accession>A0A0G4EWP7</accession>
<dbReference type="Pfam" id="PF00248">
    <property type="entry name" value="Aldo_ket_red"/>
    <property type="match status" value="1"/>
</dbReference>
<dbReference type="STRING" id="1169540.A0A0G4EWP7"/>
<dbReference type="InterPro" id="IPR036812">
    <property type="entry name" value="NAD(P)_OxRdtase_dom_sf"/>
</dbReference>
<evidence type="ECO:0000259" key="3">
    <source>
        <dbReference type="Pfam" id="PF00248"/>
    </source>
</evidence>
<feature type="region of interest" description="Disordered" evidence="2">
    <location>
        <begin position="1"/>
        <end position="70"/>
    </location>
</feature>
<organism evidence="4 5">
    <name type="scientific">Vitrella brassicaformis (strain CCMP3155)</name>
    <dbReference type="NCBI Taxonomy" id="1169540"/>
    <lineage>
        <taxon>Eukaryota</taxon>
        <taxon>Sar</taxon>
        <taxon>Alveolata</taxon>
        <taxon>Colpodellida</taxon>
        <taxon>Vitrellaceae</taxon>
        <taxon>Vitrella</taxon>
    </lineage>
</organism>